<gene>
    <name evidence="5" type="ORF">NE237_017166</name>
</gene>
<keyword evidence="2" id="KW-0812">Transmembrane</keyword>
<organism evidence="5 6">
    <name type="scientific">Protea cynaroides</name>
    <dbReference type="NCBI Taxonomy" id="273540"/>
    <lineage>
        <taxon>Eukaryota</taxon>
        <taxon>Viridiplantae</taxon>
        <taxon>Streptophyta</taxon>
        <taxon>Embryophyta</taxon>
        <taxon>Tracheophyta</taxon>
        <taxon>Spermatophyta</taxon>
        <taxon>Magnoliopsida</taxon>
        <taxon>Proteales</taxon>
        <taxon>Proteaceae</taxon>
        <taxon>Protea</taxon>
    </lineage>
</organism>
<dbReference type="InterPro" id="IPR050154">
    <property type="entry name" value="UbiB_kinase"/>
</dbReference>
<dbReference type="AlphaFoldDB" id="A0A9Q0K7I1"/>
<dbReference type="SUPFAM" id="SSF56112">
    <property type="entry name" value="Protein kinase-like (PK-like)"/>
    <property type="match status" value="1"/>
</dbReference>
<evidence type="ECO:0000256" key="1">
    <source>
        <dbReference type="ARBA" id="ARBA00009670"/>
    </source>
</evidence>
<proteinExistence type="inferred from homology"/>
<sequence>MAASAASASTILLLDFAFLRSDTSFKIRIPVSRLQFQNSRCNINLRPRFRAVQKGRIAVVEEQEGEDSLGNGVNDFNLNGNGSSFGYNGSVPSSNGSVGAVLEGNGAINGSLENYAGGNGAATKTMEREVSSLKSEGRRKKSVEEIGQEDAWFTQAGRDNVQVSVVPGGRWNRFKTYSTIQRTLEIWSFVLTFIFKAWLNNQKFMYRGGMTKEKKKLKRKALAKWLKESILRLGPTFIKIGQQFSTRVDILDQEYVDQLSELQDQVPPFPSETAVSIIEEELGAPTNDIFDQFTYEPIAAASLGQVHRARLKGQEVVVKVQRPGLKDLFDIDLKNLRVIAEYLQKLDPKSDGAKRDWVAIYDECANVLYQEIDYTKEAENAELFANNFKDMAYVKVPTIYWDYTTPQVLTMEYVPGIKINRIKALDELGVDRQRLGRYAVESYLEQILSHGFFHADPHPGNIAVDDVNGGRLIFYDFGMMGSISPNIREGLLETFYGVYEKDPDKVLQAMIQMGVLVPTGDMTAVRRTAQFFLNSFEERLAAQRREREMATMELGFRKPLSKEERIEKKKQRLAAIGEDLLAIAADQPFRFPATFTFVVRAFSVLDGIGKGLDPRFDITEIAKPYAMELLRFREAGVEVIIKDFKKRWDRQSRAFYNIFRQADRVEKLAVVIQRLEQGDLKLRVRTLESERAFQRVAAVQKTVGSAVAAGSLVNLATILYLNSIRVPAMTAYALSAFFTIQVLFGILKIAADILAYICVWPYIIVTFYSIFVNSCLDDISVAGEDVRNHHVRLMLLMTALSPSIGIIF</sequence>
<feature type="signal peptide" evidence="3">
    <location>
        <begin position="1"/>
        <end position="21"/>
    </location>
</feature>
<dbReference type="InterPro" id="IPR004147">
    <property type="entry name" value="ABC1_dom"/>
</dbReference>
<dbReference type="GO" id="GO:0016020">
    <property type="term" value="C:membrane"/>
    <property type="evidence" value="ECO:0007669"/>
    <property type="project" value="GOC"/>
</dbReference>
<keyword evidence="3" id="KW-0732">Signal</keyword>
<feature type="chain" id="PRO_5040302721" description="ABC1 atypical kinase-like domain-containing protein" evidence="3">
    <location>
        <begin position="22"/>
        <end position="808"/>
    </location>
</feature>
<dbReference type="CDD" id="cd05121">
    <property type="entry name" value="ABC1_ADCK3-like"/>
    <property type="match status" value="1"/>
</dbReference>
<feature type="domain" description="ABC1 atypical kinase-like" evidence="4">
    <location>
        <begin position="262"/>
        <end position="509"/>
    </location>
</feature>
<dbReference type="InterPro" id="IPR011009">
    <property type="entry name" value="Kinase-like_dom_sf"/>
</dbReference>
<keyword evidence="2" id="KW-1133">Transmembrane helix</keyword>
<reference evidence="5" key="1">
    <citation type="journal article" date="2023" name="Plant J.">
        <title>The genome of the king protea, Protea cynaroides.</title>
        <authorList>
            <person name="Chang J."/>
            <person name="Duong T.A."/>
            <person name="Schoeman C."/>
            <person name="Ma X."/>
            <person name="Roodt D."/>
            <person name="Barker N."/>
            <person name="Li Z."/>
            <person name="Van de Peer Y."/>
            <person name="Mizrachi E."/>
        </authorList>
    </citation>
    <scope>NUCLEOTIDE SEQUENCE</scope>
    <source>
        <tissue evidence="5">Young leaves</tissue>
    </source>
</reference>
<evidence type="ECO:0000313" key="6">
    <source>
        <dbReference type="Proteomes" id="UP001141806"/>
    </source>
</evidence>
<dbReference type="GO" id="GO:1901031">
    <property type="term" value="P:regulation of response to reactive oxygen species"/>
    <property type="evidence" value="ECO:0007669"/>
    <property type="project" value="TreeGrafter"/>
</dbReference>
<keyword evidence="6" id="KW-1185">Reference proteome</keyword>
<dbReference type="EMBL" id="JAMYWD010000007">
    <property type="protein sequence ID" value="KAJ4965317.1"/>
    <property type="molecule type" value="Genomic_DNA"/>
</dbReference>
<dbReference type="Pfam" id="PF03109">
    <property type="entry name" value="ABC1"/>
    <property type="match status" value="1"/>
</dbReference>
<evidence type="ECO:0000259" key="4">
    <source>
        <dbReference type="Pfam" id="PF03109"/>
    </source>
</evidence>
<evidence type="ECO:0000256" key="2">
    <source>
        <dbReference type="SAM" id="Phobius"/>
    </source>
</evidence>
<accession>A0A9Q0K7I1</accession>
<evidence type="ECO:0000313" key="5">
    <source>
        <dbReference type="EMBL" id="KAJ4965317.1"/>
    </source>
</evidence>
<dbReference type="OrthoDB" id="427480at2759"/>
<dbReference type="PANTHER" id="PTHR10566:SF115">
    <property type="entry name" value="PROTEIN ACTIVITY OF BC1 COMPLEX KINASE 8, CHLOROPLASTIC"/>
    <property type="match status" value="1"/>
</dbReference>
<feature type="transmembrane region" description="Helical" evidence="2">
    <location>
        <begin position="728"/>
        <end position="747"/>
    </location>
</feature>
<dbReference type="GO" id="GO:0046467">
    <property type="term" value="P:membrane lipid biosynthetic process"/>
    <property type="evidence" value="ECO:0007669"/>
    <property type="project" value="TreeGrafter"/>
</dbReference>
<comment type="caution">
    <text evidence="5">The sequence shown here is derived from an EMBL/GenBank/DDBJ whole genome shotgun (WGS) entry which is preliminary data.</text>
</comment>
<keyword evidence="2" id="KW-0472">Membrane</keyword>
<dbReference type="PANTHER" id="PTHR10566">
    <property type="entry name" value="CHAPERONE-ACTIVITY OF BC1 COMPLEX CABC1 -RELATED"/>
    <property type="match status" value="1"/>
</dbReference>
<dbReference type="Proteomes" id="UP001141806">
    <property type="component" value="Unassembled WGS sequence"/>
</dbReference>
<feature type="transmembrane region" description="Helical" evidence="2">
    <location>
        <begin position="753"/>
        <end position="771"/>
    </location>
</feature>
<evidence type="ECO:0000256" key="3">
    <source>
        <dbReference type="SAM" id="SignalP"/>
    </source>
</evidence>
<comment type="similarity">
    <text evidence="1">Belongs to the protein kinase superfamily. ADCK protein kinase family.</text>
</comment>
<name>A0A9Q0K7I1_9MAGN</name>
<protein>
    <recommendedName>
        <fullName evidence="4">ABC1 atypical kinase-like domain-containing protein</fullName>
    </recommendedName>
</protein>